<dbReference type="InterPro" id="IPR036005">
    <property type="entry name" value="Creatinase/aminopeptidase-like"/>
</dbReference>
<dbReference type="Pfam" id="PF00557">
    <property type="entry name" value="Peptidase_M24"/>
    <property type="match status" value="1"/>
</dbReference>
<keyword evidence="3" id="KW-0378">Hydrolase</keyword>
<dbReference type="GO" id="GO:0016787">
    <property type="term" value="F:hydrolase activity"/>
    <property type="evidence" value="ECO:0007669"/>
    <property type="project" value="UniProtKB-KW"/>
</dbReference>
<dbReference type="EC" id="3.4.-.-" evidence="3"/>
<dbReference type="EMBL" id="AWEZ01000069">
    <property type="protein sequence ID" value="ERL06191.1"/>
    <property type="molecule type" value="Genomic_DNA"/>
</dbReference>
<accession>U2V0I1</accession>
<dbReference type="STRING" id="1125712.HMPREF1316_0706"/>
<dbReference type="PANTHER" id="PTHR46112">
    <property type="entry name" value="AMINOPEPTIDASE"/>
    <property type="match status" value="1"/>
</dbReference>
<dbReference type="RefSeq" id="WP_021727247.1">
    <property type="nucleotide sequence ID" value="NZ_AWEZ01000069.1"/>
</dbReference>
<proteinExistence type="predicted"/>
<protein>
    <submittedName>
        <fullName evidence="3">Metallopeptidase family M24</fullName>
        <ecNumber evidence="3">3.4.-.-</ecNumber>
    </submittedName>
</protein>
<dbReference type="SUPFAM" id="SSF55920">
    <property type="entry name" value="Creatinase/aminopeptidase"/>
    <property type="match status" value="1"/>
</dbReference>
<dbReference type="Pfam" id="PF01321">
    <property type="entry name" value="Creatinase_N"/>
    <property type="match status" value="1"/>
</dbReference>
<evidence type="ECO:0000313" key="4">
    <source>
        <dbReference type="Proteomes" id="UP000016638"/>
    </source>
</evidence>
<dbReference type="SUPFAM" id="SSF53092">
    <property type="entry name" value="Creatinase/prolidase N-terminal domain"/>
    <property type="match status" value="1"/>
</dbReference>
<sequence>MAQETDRRTMRVLQNLRKQGLTQMLVCEPLSIWYLTGYFTEPYERFLALCLRMDADGRVRTTLFANRLFPDASGRADDVVTFDDTDDPVPLVAARTNHAAPLGVDKGLVARWLLPLMDVGAASGFVLASEAVDRARSIKSPDEQDLMRAASSVNDQAMDWLRAQVHEGVTERAIAEGLLGEYRRLGAEDHSFTPIVSFGANAADPHHEPDDTVLHRDDMVLFDVGCRRDWYCSDMTRTFFTAQPTARQLEVYDTVRRANEAAEAIVRPGVTFAEIDLTARRIIEDAGYGPYFTHRLGHQIGLTAHEPGDVSSTHDEPMQVGQCFSIEPGIYIPGEIGVRIEDLLIVTEDGCEVMNHYPKEPTVIEA</sequence>
<evidence type="ECO:0000259" key="1">
    <source>
        <dbReference type="Pfam" id="PF00557"/>
    </source>
</evidence>
<name>U2V0I1_9ACTN</name>
<dbReference type="OrthoDB" id="9806388at2"/>
<keyword evidence="4" id="KW-1185">Reference proteome</keyword>
<dbReference type="InterPro" id="IPR050659">
    <property type="entry name" value="Peptidase_M24B"/>
</dbReference>
<comment type="caution">
    <text evidence="3">The sequence shown here is derived from an EMBL/GenBank/DDBJ whole genome shotgun (WGS) entry which is preliminary data.</text>
</comment>
<dbReference type="InterPro" id="IPR000587">
    <property type="entry name" value="Creatinase_N"/>
</dbReference>
<gene>
    <name evidence="3" type="ORF">HMPREF1316_0706</name>
</gene>
<dbReference type="CDD" id="cd01092">
    <property type="entry name" value="APP-like"/>
    <property type="match status" value="1"/>
</dbReference>
<dbReference type="Gene3D" id="3.90.230.10">
    <property type="entry name" value="Creatinase/methionine aminopeptidase superfamily"/>
    <property type="match status" value="1"/>
</dbReference>
<dbReference type="AlphaFoldDB" id="U2V0I1"/>
<organism evidence="3 4">
    <name type="scientific">Olsenella profusa F0195</name>
    <dbReference type="NCBI Taxonomy" id="1125712"/>
    <lineage>
        <taxon>Bacteria</taxon>
        <taxon>Bacillati</taxon>
        <taxon>Actinomycetota</taxon>
        <taxon>Coriobacteriia</taxon>
        <taxon>Coriobacteriales</taxon>
        <taxon>Atopobiaceae</taxon>
        <taxon>Olsenella</taxon>
    </lineage>
</organism>
<dbReference type="InterPro" id="IPR000994">
    <property type="entry name" value="Pept_M24"/>
</dbReference>
<dbReference type="Proteomes" id="UP000016638">
    <property type="component" value="Unassembled WGS sequence"/>
</dbReference>
<feature type="domain" description="Creatinase N-terminal" evidence="2">
    <location>
        <begin position="8"/>
        <end position="138"/>
    </location>
</feature>
<dbReference type="Gene3D" id="3.40.350.10">
    <property type="entry name" value="Creatinase/prolidase N-terminal domain"/>
    <property type="match status" value="1"/>
</dbReference>
<reference evidence="3 4" key="1">
    <citation type="submission" date="2013-08" db="EMBL/GenBank/DDBJ databases">
        <authorList>
            <person name="Durkin A.S."/>
            <person name="Haft D.R."/>
            <person name="McCorrison J."/>
            <person name="Torralba M."/>
            <person name="Gillis M."/>
            <person name="Haft D.H."/>
            <person name="Methe B."/>
            <person name="Sutton G."/>
            <person name="Nelson K.E."/>
        </authorList>
    </citation>
    <scope>NUCLEOTIDE SEQUENCE [LARGE SCALE GENOMIC DNA]</scope>
    <source>
        <strain evidence="3 4">F0195</strain>
    </source>
</reference>
<dbReference type="InterPro" id="IPR029149">
    <property type="entry name" value="Creatin/AminoP/Spt16_N"/>
</dbReference>
<feature type="domain" description="Peptidase M24" evidence="1">
    <location>
        <begin position="146"/>
        <end position="348"/>
    </location>
</feature>
<dbReference type="eggNOG" id="COG0006">
    <property type="taxonomic scope" value="Bacteria"/>
</dbReference>
<evidence type="ECO:0000313" key="3">
    <source>
        <dbReference type="EMBL" id="ERL06191.1"/>
    </source>
</evidence>
<dbReference type="PANTHER" id="PTHR46112:SF3">
    <property type="entry name" value="AMINOPEPTIDASE YPDF"/>
    <property type="match status" value="1"/>
</dbReference>
<dbReference type="PATRIC" id="fig|1125712.3.peg.2364"/>
<evidence type="ECO:0000259" key="2">
    <source>
        <dbReference type="Pfam" id="PF01321"/>
    </source>
</evidence>